<dbReference type="AlphaFoldDB" id="A0A7X3BUQ3"/>
<sequence>MQKYIGRQLKTARLNKKLTQEQIAEAVGLSAKHYGCIERGEVSTTIAVLTRLQQVLEFEVFIMIKI</sequence>
<organism evidence="2 5">
    <name type="scientific">Phascolarctobacterium faecium</name>
    <dbReference type="NCBI Taxonomy" id="33025"/>
    <lineage>
        <taxon>Bacteria</taxon>
        <taxon>Bacillati</taxon>
        <taxon>Bacillota</taxon>
        <taxon>Negativicutes</taxon>
        <taxon>Acidaminococcales</taxon>
        <taxon>Acidaminococcaceae</taxon>
        <taxon>Phascolarctobacterium</taxon>
    </lineage>
</organism>
<dbReference type="Proteomes" id="UP000443070">
    <property type="component" value="Unassembled WGS sequence"/>
</dbReference>
<dbReference type="InterPro" id="IPR001387">
    <property type="entry name" value="Cro/C1-type_HTH"/>
</dbReference>
<dbReference type="OrthoDB" id="9812495at2"/>
<dbReference type="Proteomes" id="UP000484547">
    <property type="component" value="Unassembled WGS sequence"/>
</dbReference>
<evidence type="ECO:0000313" key="5">
    <source>
        <dbReference type="Proteomes" id="UP000484547"/>
    </source>
</evidence>
<evidence type="ECO:0000313" key="3">
    <source>
        <dbReference type="EMBL" id="MTU03090.1"/>
    </source>
</evidence>
<dbReference type="SUPFAM" id="SSF47413">
    <property type="entry name" value="lambda repressor-like DNA-binding domains"/>
    <property type="match status" value="1"/>
</dbReference>
<reference evidence="4 5" key="1">
    <citation type="journal article" date="2019" name="Nat. Med.">
        <title>A library of human gut bacterial isolates paired with longitudinal multiomics data enables mechanistic microbiome research.</title>
        <authorList>
            <person name="Poyet M."/>
            <person name="Groussin M."/>
            <person name="Gibbons S.M."/>
            <person name="Avila-Pacheco J."/>
            <person name="Jiang X."/>
            <person name="Kearney S.M."/>
            <person name="Perrotta A.R."/>
            <person name="Berdy B."/>
            <person name="Zhao S."/>
            <person name="Lieberman T.D."/>
            <person name="Swanson P.K."/>
            <person name="Smith M."/>
            <person name="Roesemann S."/>
            <person name="Alexander J.E."/>
            <person name="Rich S.A."/>
            <person name="Livny J."/>
            <person name="Vlamakis H."/>
            <person name="Clish C."/>
            <person name="Bullock K."/>
            <person name="Deik A."/>
            <person name="Scott J."/>
            <person name="Pierce K.A."/>
            <person name="Xavier R.J."/>
            <person name="Alm E.J."/>
        </authorList>
    </citation>
    <scope>NUCLEOTIDE SEQUENCE [LARGE SCALE GENOMIC DNA]</scope>
    <source>
        <strain evidence="2 5">BIOML-A13</strain>
        <strain evidence="3 4">BIOML-A3</strain>
    </source>
</reference>
<dbReference type="RefSeq" id="WP_155163497.1">
    <property type="nucleotide sequence ID" value="NZ_WNBG01000001.1"/>
</dbReference>
<dbReference type="Gene3D" id="1.10.260.40">
    <property type="entry name" value="lambda repressor-like DNA-binding domains"/>
    <property type="match status" value="1"/>
</dbReference>
<evidence type="ECO:0000313" key="2">
    <source>
        <dbReference type="EMBL" id="MTT74959.1"/>
    </source>
</evidence>
<dbReference type="EMBL" id="WNBM01000001">
    <property type="protein sequence ID" value="MTT74959.1"/>
    <property type="molecule type" value="Genomic_DNA"/>
</dbReference>
<name>A0A7X3BUQ3_9FIRM</name>
<dbReference type="Pfam" id="PF13560">
    <property type="entry name" value="HTH_31"/>
    <property type="match status" value="1"/>
</dbReference>
<evidence type="ECO:0000259" key="1">
    <source>
        <dbReference type="PROSITE" id="PS50943"/>
    </source>
</evidence>
<dbReference type="PROSITE" id="PS50943">
    <property type="entry name" value="HTH_CROC1"/>
    <property type="match status" value="1"/>
</dbReference>
<proteinExistence type="predicted"/>
<comment type="caution">
    <text evidence="2">The sequence shown here is derived from an EMBL/GenBank/DDBJ whole genome shotgun (WGS) entry which is preliminary data.</text>
</comment>
<dbReference type="EMBL" id="WNBW01000001">
    <property type="protein sequence ID" value="MTU03090.1"/>
    <property type="molecule type" value="Genomic_DNA"/>
</dbReference>
<gene>
    <name evidence="2" type="ORF">GMD11_01580</name>
    <name evidence="3" type="ORF">GMD18_01575</name>
</gene>
<accession>A0A7X3BUQ3</accession>
<feature type="domain" description="HTH cro/C1-type" evidence="1">
    <location>
        <begin position="9"/>
        <end position="62"/>
    </location>
</feature>
<keyword evidence="4" id="KW-1185">Reference proteome</keyword>
<dbReference type="GO" id="GO:0003677">
    <property type="term" value="F:DNA binding"/>
    <property type="evidence" value="ECO:0007669"/>
    <property type="project" value="InterPro"/>
</dbReference>
<protein>
    <submittedName>
        <fullName evidence="2">Helix-turn-helix domain-containing protein</fullName>
    </submittedName>
</protein>
<dbReference type="CDD" id="cd00093">
    <property type="entry name" value="HTH_XRE"/>
    <property type="match status" value="1"/>
</dbReference>
<dbReference type="SMART" id="SM00530">
    <property type="entry name" value="HTH_XRE"/>
    <property type="match status" value="1"/>
</dbReference>
<evidence type="ECO:0000313" key="4">
    <source>
        <dbReference type="Proteomes" id="UP000443070"/>
    </source>
</evidence>
<dbReference type="InterPro" id="IPR010982">
    <property type="entry name" value="Lambda_DNA-bd_dom_sf"/>
</dbReference>